<reference evidence="1 2" key="1">
    <citation type="journal article" date="2018" name="IMA Fungus">
        <title>IMA Genome-F 9: Draft genome sequence of Annulohypoxylon stygium, Aspergillus mulundensis, Berkeleyomyces basicola (syn. Thielaviopsis basicola), Ceratocystis smalleyi, two Cercospora beticola strains, Coleophoma cylindrospora, Fusarium fracticaudum, Phialophora cf. hyalina, and Morchella septimelata.</title>
        <authorList>
            <person name="Wingfield B.D."/>
            <person name="Bills G.F."/>
            <person name="Dong Y."/>
            <person name="Huang W."/>
            <person name="Nel W.J."/>
            <person name="Swalarsk-Parry B.S."/>
            <person name="Vaghefi N."/>
            <person name="Wilken P.M."/>
            <person name="An Z."/>
            <person name="de Beer Z.W."/>
            <person name="De Vos L."/>
            <person name="Chen L."/>
            <person name="Duong T.A."/>
            <person name="Gao Y."/>
            <person name="Hammerbacher A."/>
            <person name="Kikkert J.R."/>
            <person name="Li Y."/>
            <person name="Li H."/>
            <person name="Li K."/>
            <person name="Li Q."/>
            <person name="Liu X."/>
            <person name="Ma X."/>
            <person name="Naidoo K."/>
            <person name="Pethybridge S.J."/>
            <person name="Sun J."/>
            <person name="Steenkamp E.T."/>
            <person name="van der Nest M.A."/>
            <person name="van Wyk S."/>
            <person name="Wingfield M.J."/>
            <person name="Xiong C."/>
            <person name="Yue Q."/>
            <person name="Zhang X."/>
        </authorList>
    </citation>
    <scope>NUCLEOTIDE SEQUENCE [LARGE SCALE GENOMIC DNA]</scope>
    <source>
        <strain evidence="1 2">DSM 5745</strain>
    </source>
</reference>
<keyword evidence="2" id="KW-1185">Reference proteome</keyword>
<proteinExistence type="predicted"/>
<dbReference type="GeneID" id="38120740"/>
<name>A0A3D8QJ10_9EURO</name>
<dbReference type="InterPro" id="IPR051678">
    <property type="entry name" value="AGP_Transferase"/>
</dbReference>
<sequence>MASSPLDTQTRRLLHGEITYAEAKESDSNILHALGYREQKLKYFTHLYRHRKEIEALAAHHLGLASADTCHAADVEDWVHGSFNVCIRVDVDGHGRNPGKQLMMRLPLPYRIGENRRPGNADEKVRCEAATYVWLQMNCPTVSIPQLYGFGLSTGQTFTLVDNLPFIPRIIHCLRQQLLKWLNYQTPSLYVQHPTKNIQLLGTPYLLIEYIDPSRGRMLSETWADGRQNVKLRTNLFHGLSRIMLAMARVPLPRIGSFTLDSQGYLSLTNRPLTLEIQQLENEDIPVDISRSTTHSTVDSYAADVLAFHESRLRNQPNAVHDLEDGFYQLSALMVMRSVWSCFFRRDLLRGPFLFNLTDLNQSNIFVDKDWNVKYLIDLEWACSLPAEMIHPPYWLSNQVIDMISINDYEPLHSEFVQALAEEEENEGNSKPPIGLSSIMQQGWGRGTFWYSLALSSPTALFKIFYDFIQPRFSTTHDDPKFWQITMPYWGFDAFDFIERKVKDKERYDAALREEFLSSSPR</sequence>
<protein>
    <recommendedName>
        <fullName evidence="3">Aminoglycoside phosphotransferase domain-containing protein</fullName>
    </recommendedName>
</protein>
<dbReference type="STRING" id="1810919.A0A3D8QJ10"/>
<evidence type="ECO:0000313" key="1">
    <source>
        <dbReference type="EMBL" id="RDW61698.1"/>
    </source>
</evidence>
<dbReference type="OrthoDB" id="3645574at2759"/>
<evidence type="ECO:0000313" key="2">
    <source>
        <dbReference type="Proteomes" id="UP000256690"/>
    </source>
</evidence>
<evidence type="ECO:0008006" key="3">
    <source>
        <dbReference type="Google" id="ProtNLM"/>
    </source>
</evidence>
<comment type="caution">
    <text evidence="1">The sequence shown here is derived from an EMBL/GenBank/DDBJ whole genome shotgun (WGS) entry which is preliminary data.</text>
</comment>
<dbReference type="AlphaFoldDB" id="A0A3D8QJ10"/>
<dbReference type="EMBL" id="PVWQ01000016">
    <property type="protein sequence ID" value="RDW61698.1"/>
    <property type="molecule type" value="Genomic_DNA"/>
</dbReference>
<dbReference type="Proteomes" id="UP000256690">
    <property type="component" value="Unassembled WGS sequence"/>
</dbReference>
<accession>A0A3D8QJ10</accession>
<dbReference type="RefSeq" id="XP_026598829.1">
    <property type="nucleotide sequence ID" value="XM_026752386.1"/>
</dbReference>
<dbReference type="PANTHER" id="PTHR21310:SF37">
    <property type="entry name" value="AMINOGLYCOSIDE PHOSPHOTRANSFERASE DOMAIN-CONTAINING PROTEIN"/>
    <property type="match status" value="1"/>
</dbReference>
<organism evidence="1 2">
    <name type="scientific">Aspergillus mulundensis</name>
    <dbReference type="NCBI Taxonomy" id="1810919"/>
    <lineage>
        <taxon>Eukaryota</taxon>
        <taxon>Fungi</taxon>
        <taxon>Dikarya</taxon>
        <taxon>Ascomycota</taxon>
        <taxon>Pezizomycotina</taxon>
        <taxon>Eurotiomycetes</taxon>
        <taxon>Eurotiomycetidae</taxon>
        <taxon>Eurotiales</taxon>
        <taxon>Aspergillaceae</taxon>
        <taxon>Aspergillus</taxon>
        <taxon>Aspergillus subgen. Nidulantes</taxon>
    </lineage>
</organism>
<dbReference type="PANTHER" id="PTHR21310">
    <property type="entry name" value="AMINOGLYCOSIDE PHOSPHOTRANSFERASE-RELATED-RELATED"/>
    <property type="match status" value="1"/>
</dbReference>
<dbReference type="SUPFAM" id="SSF56112">
    <property type="entry name" value="Protein kinase-like (PK-like)"/>
    <property type="match status" value="1"/>
</dbReference>
<dbReference type="InterPro" id="IPR011009">
    <property type="entry name" value="Kinase-like_dom_sf"/>
</dbReference>
<gene>
    <name evidence="1" type="ORF">DSM5745_10370</name>
</gene>